<proteinExistence type="inferred from homology"/>
<feature type="transmembrane region" description="Helical" evidence="10">
    <location>
        <begin position="86"/>
        <end position="107"/>
    </location>
</feature>
<dbReference type="GO" id="GO:0046964">
    <property type="term" value="F:3'-phosphoadenosine 5'-phosphosulfate transmembrane transporter activity"/>
    <property type="evidence" value="ECO:0007669"/>
    <property type="project" value="TreeGrafter"/>
</dbReference>
<evidence type="ECO:0000256" key="2">
    <source>
        <dbReference type="ARBA" id="ARBA00010694"/>
    </source>
</evidence>
<dbReference type="Proteomes" id="UP000887574">
    <property type="component" value="Unplaced"/>
</dbReference>
<comment type="similarity">
    <text evidence="2">Belongs to the nucleotide-sugar transporter family. SLC35B subfamily.</text>
</comment>
<name>A0A915E060_9BILA</name>
<dbReference type="PANTHER" id="PTHR10778">
    <property type="entry name" value="SOLUTE CARRIER FAMILY 35 MEMBER B"/>
    <property type="match status" value="1"/>
</dbReference>
<feature type="transmembrane region" description="Helical" evidence="10">
    <location>
        <begin position="253"/>
        <end position="271"/>
    </location>
</feature>
<dbReference type="PANTHER" id="PTHR10778:SF8">
    <property type="entry name" value="ADENOSINE 3'-PHOSPHO 5'-PHOSPHOSULFATE TRANSPORTER 2"/>
    <property type="match status" value="1"/>
</dbReference>
<keyword evidence="3" id="KW-0813">Transport</keyword>
<keyword evidence="6 10" id="KW-0472">Membrane</keyword>
<dbReference type="GO" id="GO:0005789">
    <property type="term" value="C:endoplasmic reticulum membrane"/>
    <property type="evidence" value="ECO:0007669"/>
    <property type="project" value="TreeGrafter"/>
</dbReference>
<evidence type="ECO:0000313" key="11">
    <source>
        <dbReference type="Proteomes" id="UP000887574"/>
    </source>
</evidence>
<dbReference type="InterPro" id="IPR013657">
    <property type="entry name" value="SCL35B1-4/HUT1"/>
</dbReference>
<feature type="transmembrane region" description="Helical" evidence="10">
    <location>
        <begin position="227"/>
        <end position="247"/>
    </location>
</feature>
<evidence type="ECO:0000256" key="1">
    <source>
        <dbReference type="ARBA" id="ARBA00004653"/>
    </source>
</evidence>
<feature type="transmembrane region" description="Helical" evidence="10">
    <location>
        <begin position="114"/>
        <end position="131"/>
    </location>
</feature>
<keyword evidence="4 10" id="KW-0812">Transmembrane</keyword>
<evidence type="ECO:0000256" key="8">
    <source>
        <dbReference type="ARBA" id="ARBA00041866"/>
    </source>
</evidence>
<reference evidence="12" key="1">
    <citation type="submission" date="2022-11" db="UniProtKB">
        <authorList>
            <consortium name="WormBaseParasite"/>
        </authorList>
    </citation>
    <scope>IDENTIFICATION</scope>
</reference>
<evidence type="ECO:0000256" key="10">
    <source>
        <dbReference type="SAM" id="Phobius"/>
    </source>
</evidence>
<comment type="subcellular location">
    <subcellularLocation>
        <location evidence="1">Golgi apparatus membrane</location>
        <topology evidence="1">Multi-pass membrane protein</topology>
    </subcellularLocation>
</comment>
<feature type="transmembrane region" description="Helical" evidence="10">
    <location>
        <begin position="202"/>
        <end position="220"/>
    </location>
</feature>
<protein>
    <recommendedName>
        <fullName evidence="7">Adenosine 3'-phospho 5'-phosphosulfate transporter 2</fullName>
    </recommendedName>
    <alternativeName>
        <fullName evidence="8">PAPS transporter 2</fullName>
    </alternativeName>
    <alternativeName>
        <fullName evidence="9">Solute carrier family 35 member B3 homolog</fullName>
    </alternativeName>
</protein>
<dbReference type="Pfam" id="PF08449">
    <property type="entry name" value="UAA"/>
    <property type="match status" value="1"/>
</dbReference>
<feature type="transmembrane region" description="Helical" evidence="10">
    <location>
        <begin position="143"/>
        <end position="168"/>
    </location>
</feature>
<feature type="transmembrane region" description="Helical" evidence="10">
    <location>
        <begin position="61"/>
        <end position="80"/>
    </location>
</feature>
<keyword evidence="11" id="KW-1185">Reference proteome</keyword>
<evidence type="ECO:0000256" key="4">
    <source>
        <dbReference type="ARBA" id="ARBA00022692"/>
    </source>
</evidence>
<dbReference type="WBParaSite" id="jg24516">
    <property type="protein sequence ID" value="jg24516"/>
    <property type="gene ID" value="jg24516"/>
</dbReference>
<organism evidence="11 12">
    <name type="scientific">Ditylenchus dipsaci</name>
    <dbReference type="NCBI Taxonomy" id="166011"/>
    <lineage>
        <taxon>Eukaryota</taxon>
        <taxon>Metazoa</taxon>
        <taxon>Ecdysozoa</taxon>
        <taxon>Nematoda</taxon>
        <taxon>Chromadorea</taxon>
        <taxon>Rhabditida</taxon>
        <taxon>Tylenchina</taxon>
        <taxon>Tylenchomorpha</taxon>
        <taxon>Sphaerularioidea</taxon>
        <taxon>Anguinidae</taxon>
        <taxon>Anguininae</taxon>
        <taxon>Ditylenchus</taxon>
    </lineage>
</organism>
<evidence type="ECO:0000256" key="9">
    <source>
        <dbReference type="ARBA" id="ARBA00042729"/>
    </source>
</evidence>
<feature type="transmembrane region" description="Helical" evidence="10">
    <location>
        <begin position="32"/>
        <end position="49"/>
    </location>
</feature>
<dbReference type="AlphaFoldDB" id="A0A915E060"/>
<keyword evidence="5 10" id="KW-1133">Transmembrane helix</keyword>
<accession>A0A915E060</accession>
<evidence type="ECO:0000256" key="7">
    <source>
        <dbReference type="ARBA" id="ARBA00039669"/>
    </source>
</evidence>
<feature type="transmembrane region" description="Helical" evidence="10">
    <location>
        <begin position="180"/>
        <end position="196"/>
    </location>
</feature>
<sequence length="312" mass="35147">MLPTKRAPDGQYAHSALPVKVVGLDITYWPKLAQFSALCVAVFVFYLAYGYMQELIFRLPVLSLLCTFFFELKATCGIVRRIPWKVYFQLAFYTVATMGLSNASVGYLNYPTQVIFKCCKLIPVLIGGILIQHKRYGIVDFAAASLMSLGLVMFSLADSSVSGALFLFHRLRVYFSRSRFVGRILLCTAFFLTHPLETYGYSLIYAFLGYVGVNVVLTLVRTSGALVAVTVTTMRKAVTIIFSFYFFAKPFTIYYVWAGLVVLLAIYLSVYSKNKKIFDSKLASWWSSGNIGLRNSLLKKDFDENRKLVIGV</sequence>
<evidence type="ECO:0000256" key="5">
    <source>
        <dbReference type="ARBA" id="ARBA00022989"/>
    </source>
</evidence>
<evidence type="ECO:0000256" key="3">
    <source>
        <dbReference type="ARBA" id="ARBA00022448"/>
    </source>
</evidence>
<dbReference type="GO" id="GO:0000139">
    <property type="term" value="C:Golgi membrane"/>
    <property type="evidence" value="ECO:0007669"/>
    <property type="project" value="UniProtKB-SubCell"/>
</dbReference>
<evidence type="ECO:0000313" key="12">
    <source>
        <dbReference type="WBParaSite" id="jg24516"/>
    </source>
</evidence>
<evidence type="ECO:0000256" key="6">
    <source>
        <dbReference type="ARBA" id="ARBA00023136"/>
    </source>
</evidence>